<organism evidence="2 3">
    <name type="scientific">Bosea lathyri</name>
    <dbReference type="NCBI Taxonomy" id="1036778"/>
    <lineage>
        <taxon>Bacteria</taxon>
        <taxon>Pseudomonadati</taxon>
        <taxon>Pseudomonadota</taxon>
        <taxon>Alphaproteobacteria</taxon>
        <taxon>Hyphomicrobiales</taxon>
        <taxon>Boseaceae</taxon>
        <taxon>Bosea</taxon>
    </lineage>
</organism>
<accession>A0A1H6BJU2</accession>
<keyword evidence="1" id="KW-1133">Transmembrane helix</keyword>
<sequence length="76" mass="8445">MQSLRLSSTKALHSDLDVATLRPANDNVPEEKESRTSILLGRVLIVFAVMGVAVVTFVWVGWFGRMAWKALMWAIG</sequence>
<proteinExistence type="predicted"/>
<evidence type="ECO:0000256" key="1">
    <source>
        <dbReference type="SAM" id="Phobius"/>
    </source>
</evidence>
<dbReference type="Proteomes" id="UP000236743">
    <property type="component" value="Unassembled WGS sequence"/>
</dbReference>
<dbReference type="AlphaFoldDB" id="A0A1H6BJU2"/>
<keyword evidence="1" id="KW-0472">Membrane</keyword>
<dbReference type="RefSeq" id="WP_103873847.1">
    <property type="nucleotide sequence ID" value="NZ_FNUY01000007.1"/>
</dbReference>
<name>A0A1H6BJU2_9HYPH</name>
<evidence type="ECO:0000313" key="3">
    <source>
        <dbReference type="Proteomes" id="UP000236743"/>
    </source>
</evidence>
<keyword evidence="3" id="KW-1185">Reference proteome</keyword>
<feature type="transmembrane region" description="Helical" evidence="1">
    <location>
        <begin position="39"/>
        <end position="62"/>
    </location>
</feature>
<dbReference type="EMBL" id="FNUY01000007">
    <property type="protein sequence ID" value="SEG60627.1"/>
    <property type="molecule type" value="Genomic_DNA"/>
</dbReference>
<evidence type="ECO:0000313" key="2">
    <source>
        <dbReference type="EMBL" id="SEG60627.1"/>
    </source>
</evidence>
<gene>
    <name evidence="2" type="ORF">SAMN04488115_107267</name>
</gene>
<reference evidence="2 3" key="1">
    <citation type="submission" date="2016-10" db="EMBL/GenBank/DDBJ databases">
        <authorList>
            <person name="de Groot N.N."/>
        </authorList>
    </citation>
    <scope>NUCLEOTIDE SEQUENCE [LARGE SCALE GENOMIC DNA]</scope>
    <source>
        <strain evidence="2 3">DSM 26656</strain>
    </source>
</reference>
<keyword evidence="1" id="KW-0812">Transmembrane</keyword>
<protein>
    <submittedName>
        <fullName evidence="2">Uncharacterized protein</fullName>
    </submittedName>
</protein>